<dbReference type="SUPFAM" id="SSF52096">
    <property type="entry name" value="ClpP/crotonase"/>
    <property type="match status" value="1"/>
</dbReference>
<dbReference type="InterPro" id="IPR029045">
    <property type="entry name" value="ClpP/crotonase-like_dom_sf"/>
</dbReference>
<sequence>MTSEFITVETVGRVATVTFDRPDALNALTAEMLRQTGNALEGFARSDDIGVVVLTGAGRAFTAGVDLKALQATGRDLTAGDVGEELNAAARRVQRLMEHMPQAVIAKVNGFCFTGGVELMLAADIAIAAEEAKFGDTHAKIGLRPTWGMTQRLARRVGMQRAKELSFTARTITGVEAAQYGLIMEAVPLAELDTHVAKLAAAIAENSAGSIAAYKDLYRKSENAGLDEGLRYEAEAAYEIADVGERMGAILARLKG</sequence>
<keyword evidence="2" id="KW-0413">Isomerase</keyword>
<dbReference type="AlphaFoldDB" id="A0A2M9FXN8"/>
<dbReference type="OrthoDB" id="7225138at2"/>
<dbReference type="GO" id="GO:0016853">
    <property type="term" value="F:isomerase activity"/>
    <property type="evidence" value="ECO:0007669"/>
    <property type="project" value="UniProtKB-KW"/>
</dbReference>
<dbReference type="EMBL" id="PHIG01000047">
    <property type="protein sequence ID" value="PJK28232.1"/>
    <property type="molecule type" value="Genomic_DNA"/>
</dbReference>
<dbReference type="PANTHER" id="PTHR43802:SF1">
    <property type="entry name" value="IP11341P-RELATED"/>
    <property type="match status" value="1"/>
</dbReference>
<evidence type="ECO:0000256" key="1">
    <source>
        <dbReference type="ARBA" id="ARBA00005254"/>
    </source>
</evidence>
<accession>A0A2M9FXN8</accession>
<dbReference type="RefSeq" id="WP_109794680.1">
    <property type="nucleotide sequence ID" value="NZ_PHIG01000047.1"/>
</dbReference>
<reference evidence="2 3" key="1">
    <citation type="submission" date="2017-11" db="EMBL/GenBank/DDBJ databases">
        <title>Draft genome sequence of Rhizobiales bacterium SY3-13.</title>
        <authorList>
            <person name="Sun C."/>
        </authorList>
    </citation>
    <scope>NUCLEOTIDE SEQUENCE [LARGE SCALE GENOMIC DNA]</scope>
    <source>
        <strain evidence="2 3">SY3-13</strain>
    </source>
</reference>
<evidence type="ECO:0000313" key="3">
    <source>
        <dbReference type="Proteomes" id="UP000229498"/>
    </source>
</evidence>
<dbReference type="PANTHER" id="PTHR43802">
    <property type="entry name" value="ENOYL-COA HYDRATASE"/>
    <property type="match status" value="1"/>
</dbReference>
<dbReference type="CDD" id="cd06558">
    <property type="entry name" value="crotonase-like"/>
    <property type="match status" value="1"/>
</dbReference>
<gene>
    <name evidence="2" type="ORF">CVT23_17825</name>
</gene>
<organism evidence="2 3">
    <name type="scientific">Minwuia thermotolerans</name>
    <dbReference type="NCBI Taxonomy" id="2056226"/>
    <lineage>
        <taxon>Bacteria</taxon>
        <taxon>Pseudomonadati</taxon>
        <taxon>Pseudomonadota</taxon>
        <taxon>Alphaproteobacteria</taxon>
        <taxon>Minwuiales</taxon>
        <taxon>Minwuiaceae</taxon>
        <taxon>Minwuia</taxon>
    </lineage>
</organism>
<keyword evidence="3" id="KW-1185">Reference proteome</keyword>
<dbReference type="InterPro" id="IPR001753">
    <property type="entry name" value="Enoyl-CoA_hydra/iso"/>
</dbReference>
<dbReference type="Pfam" id="PF00378">
    <property type="entry name" value="ECH_1"/>
    <property type="match status" value="1"/>
</dbReference>
<comment type="caution">
    <text evidence="2">The sequence shown here is derived from an EMBL/GenBank/DDBJ whole genome shotgun (WGS) entry which is preliminary data.</text>
</comment>
<name>A0A2M9FXN8_9PROT</name>
<comment type="similarity">
    <text evidence="1">Belongs to the enoyl-CoA hydratase/isomerase family.</text>
</comment>
<proteinExistence type="inferred from homology"/>
<dbReference type="Proteomes" id="UP000229498">
    <property type="component" value="Unassembled WGS sequence"/>
</dbReference>
<dbReference type="Gene3D" id="3.90.226.10">
    <property type="entry name" value="2-enoyl-CoA Hydratase, Chain A, domain 1"/>
    <property type="match status" value="1"/>
</dbReference>
<protein>
    <submittedName>
        <fullName evidence="2">Enoyl-CoA hydratase/isomerase family protein</fullName>
    </submittedName>
</protein>
<evidence type="ECO:0000313" key="2">
    <source>
        <dbReference type="EMBL" id="PJK28232.1"/>
    </source>
</evidence>